<dbReference type="InterPro" id="IPR025859">
    <property type="entry name" value="AurF/CmlI"/>
</dbReference>
<reference evidence="1 2" key="1">
    <citation type="submission" date="2015-11" db="EMBL/GenBank/DDBJ databases">
        <title>Expanding the genomic diversity of Burkholderia species for the development of highly accurate diagnostics.</title>
        <authorList>
            <person name="Sahl J."/>
            <person name="Keim P."/>
            <person name="Wagner D."/>
        </authorList>
    </citation>
    <scope>NUCLEOTIDE SEQUENCE [LARGE SCALE GENOMIC DNA]</scope>
    <source>
        <strain evidence="1 2">MSMB1960WGS</strain>
    </source>
</reference>
<dbReference type="InterPro" id="IPR012348">
    <property type="entry name" value="RNR-like"/>
</dbReference>
<dbReference type="GO" id="GO:0016491">
    <property type="term" value="F:oxidoreductase activity"/>
    <property type="evidence" value="ECO:0007669"/>
    <property type="project" value="InterPro"/>
</dbReference>
<dbReference type="AlphaFoldDB" id="A0A119GXS1"/>
<dbReference type="Pfam" id="PF11583">
    <property type="entry name" value="AurF"/>
    <property type="match status" value="1"/>
</dbReference>
<dbReference type="STRING" id="1503054.WT74_20255"/>
<protein>
    <recommendedName>
        <fullName evidence="3">Diiron oxygenase</fullName>
    </recommendedName>
</protein>
<proteinExistence type="predicted"/>
<dbReference type="Gene3D" id="1.10.620.20">
    <property type="entry name" value="Ribonucleotide Reductase, subunit A"/>
    <property type="match status" value="1"/>
</dbReference>
<evidence type="ECO:0008006" key="3">
    <source>
        <dbReference type="Google" id="ProtNLM"/>
    </source>
</evidence>
<name>A0A119GXS1_9BURK</name>
<gene>
    <name evidence="1" type="ORF">WT44_30015</name>
</gene>
<sequence length="308" mass="34749">MYTTLNHDASFTQKVVERLGASWNHRVAVRQERLDLTQYCDDTIPEFPVSMVPFWDDEDFVKLTDAQKLRFLGAAWVAYNEKAMYLEDEIVQPLCSLLLKGRLPGAGDAQLKQVLAQVQVDEQFHILMCLDVCHCARERHALDGYTMPEPRVGAGQRERLAQARDAHHAAIVRLAYASVAEMSINAYLNQVSNDTTIQPLNRINTDMHRRDEAAHSTAFHEIVASVYRALDADGQQTFRDEIAAALDVYTTPDASAWESILEFLDVPGRERILARLEARTRGVRLNRDYATLGSLFDELGIAAPFPFA</sequence>
<accession>A0A119GXS1</accession>
<dbReference type="EMBL" id="LPHB01000086">
    <property type="protein sequence ID" value="KWA53091.1"/>
    <property type="molecule type" value="Genomic_DNA"/>
</dbReference>
<organism evidence="1">
    <name type="scientific">Burkholderia stagnalis</name>
    <dbReference type="NCBI Taxonomy" id="1503054"/>
    <lineage>
        <taxon>Bacteria</taxon>
        <taxon>Pseudomonadati</taxon>
        <taxon>Pseudomonadota</taxon>
        <taxon>Betaproteobacteria</taxon>
        <taxon>Burkholderiales</taxon>
        <taxon>Burkholderiaceae</taxon>
        <taxon>Burkholderia</taxon>
        <taxon>Burkholderia cepacia complex</taxon>
    </lineage>
</organism>
<dbReference type="Proteomes" id="UP000068603">
    <property type="component" value="Unassembled WGS sequence"/>
</dbReference>
<dbReference type="RefSeq" id="WP_059891380.1">
    <property type="nucleotide sequence ID" value="NZ_LPAO01000034.1"/>
</dbReference>
<comment type="caution">
    <text evidence="1">The sequence shown here is derived from an EMBL/GenBank/DDBJ whole genome shotgun (WGS) entry which is preliminary data.</text>
</comment>
<evidence type="ECO:0000313" key="2">
    <source>
        <dbReference type="Proteomes" id="UP000068603"/>
    </source>
</evidence>
<evidence type="ECO:0000313" key="1">
    <source>
        <dbReference type="EMBL" id="KWA53091.1"/>
    </source>
</evidence>